<dbReference type="AlphaFoldDB" id="A0A0A1WCC7"/>
<evidence type="ECO:0000256" key="6">
    <source>
        <dbReference type="ARBA" id="ARBA00039017"/>
    </source>
</evidence>
<evidence type="ECO:0000256" key="3">
    <source>
        <dbReference type="ARBA" id="ARBA00022723"/>
    </source>
</evidence>
<dbReference type="InterPro" id="IPR036380">
    <property type="entry name" value="Isochorismatase-like_sf"/>
</dbReference>
<dbReference type="CDD" id="cd01011">
    <property type="entry name" value="nicotinamidase"/>
    <property type="match status" value="1"/>
</dbReference>
<keyword evidence="3" id="KW-0479">Metal-binding</keyword>
<keyword evidence="2" id="KW-0662">Pyridine nucleotide biosynthesis</keyword>
<proteinExistence type="inferred from homology"/>
<dbReference type="EMBL" id="BBPI01000097">
    <property type="protein sequence ID" value="GAM02661.1"/>
    <property type="molecule type" value="Genomic_DNA"/>
</dbReference>
<dbReference type="Pfam" id="PF00857">
    <property type="entry name" value="Isochorismatase"/>
    <property type="match status" value="1"/>
</dbReference>
<keyword evidence="10" id="KW-1185">Reference proteome</keyword>
<dbReference type="InterPro" id="IPR000868">
    <property type="entry name" value="Isochorismatase-like_dom"/>
</dbReference>
<dbReference type="GO" id="GO:0008936">
    <property type="term" value="F:nicotinamidase activity"/>
    <property type="evidence" value="ECO:0007669"/>
    <property type="project" value="UniProtKB-EC"/>
</dbReference>
<dbReference type="InterPro" id="IPR052347">
    <property type="entry name" value="Isochorismatase_Nicotinamidase"/>
</dbReference>
<evidence type="ECO:0000313" key="10">
    <source>
        <dbReference type="Proteomes" id="UP000032305"/>
    </source>
</evidence>
<dbReference type="GO" id="GO:0019363">
    <property type="term" value="P:pyridine nucleotide biosynthetic process"/>
    <property type="evidence" value="ECO:0007669"/>
    <property type="project" value="UniProtKB-KW"/>
</dbReference>
<protein>
    <recommendedName>
        <fullName evidence="6">nicotinamidase</fullName>
        <ecNumber evidence="6">3.5.1.19</ecNumber>
    </recommendedName>
    <alternativeName>
        <fullName evidence="7">Nicotinamide deamidase</fullName>
    </alternativeName>
</protein>
<dbReference type="Proteomes" id="UP000032305">
    <property type="component" value="Unassembled WGS sequence"/>
</dbReference>
<dbReference type="PANTHER" id="PTHR11080">
    <property type="entry name" value="PYRAZINAMIDASE/NICOTINAMIDASE"/>
    <property type="match status" value="1"/>
</dbReference>
<dbReference type="Gene3D" id="3.40.50.850">
    <property type="entry name" value="Isochorismatase-like"/>
    <property type="match status" value="1"/>
</dbReference>
<evidence type="ECO:0000256" key="1">
    <source>
        <dbReference type="ARBA" id="ARBA00006336"/>
    </source>
</evidence>
<comment type="pathway">
    <text evidence="5">Cofactor biosynthesis; nicotinate biosynthesis; nicotinate from nicotinamide: step 1/1.</text>
</comment>
<dbReference type="PANTHER" id="PTHR11080:SF2">
    <property type="entry name" value="LD05707P"/>
    <property type="match status" value="1"/>
</dbReference>
<comment type="similarity">
    <text evidence="1">Belongs to the isochorismatase family.</text>
</comment>
<dbReference type="GO" id="GO:0046872">
    <property type="term" value="F:metal ion binding"/>
    <property type="evidence" value="ECO:0007669"/>
    <property type="project" value="UniProtKB-KW"/>
</dbReference>
<sequence>MGTQPLTDDQAIMGSDALIVVDPQIDFCPGGRLAVAGGDEIMADIGALASRFRHVVVTQDWHPAGHLSFASSHPGRQPFDSISMPYGEQVLWPDHCIQGTAGAEFHPGVQGAIDRADLIIRKGCNPQVDSYSAFYENDQTTKTGLAGYLRDKQVRRCVFVGLAYDFCVAWSALDARREGFEAVVLKDHTRAIGMPLGDGTTIDEAEARFRAADVRFIGRVAWSPAAPDDRP</sequence>
<feature type="domain" description="Isochorismatase-like" evidence="8">
    <location>
        <begin position="17"/>
        <end position="191"/>
    </location>
</feature>
<keyword evidence="4" id="KW-0378">Hydrolase</keyword>
<name>A0A0A1WCC7_9SPHN</name>
<evidence type="ECO:0000256" key="5">
    <source>
        <dbReference type="ARBA" id="ARBA00037900"/>
    </source>
</evidence>
<dbReference type="eggNOG" id="COG1335">
    <property type="taxonomic scope" value="Bacteria"/>
</dbReference>
<evidence type="ECO:0000313" key="9">
    <source>
        <dbReference type="EMBL" id="GAM02661.1"/>
    </source>
</evidence>
<dbReference type="RefSeq" id="WP_217995711.1">
    <property type="nucleotide sequence ID" value="NZ_BBPI01000097.1"/>
</dbReference>
<reference evidence="9 10" key="1">
    <citation type="submission" date="2014-11" db="EMBL/GenBank/DDBJ databases">
        <title>Whole genome shotgun sequence of Sphingomonas parapaucimobilis NBRC 15100.</title>
        <authorList>
            <person name="Katano-Makiyama Y."/>
            <person name="Hosoyama A."/>
            <person name="Hashimoto M."/>
            <person name="Hosoyama Y."/>
            <person name="Noguchi M."/>
            <person name="Numata M."/>
            <person name="Tsuchikane K."/>
            <person name="Hirakata S."/>
            <person name="Uohara A."/>
            <person name="Shimodaira J."/>
            <person name="Ohji S."/>
            <person name="Ichikawa N."/>
            <person name="Kimura A."/>
            <person name="Yamazoe A."/>
            <person name="Fujita N."/>
        </authorList>
    </citation>
    <scope>NUCLEOTIDE SEQUENCE [LARGE SCALE GENOMIC DNA]</scope>
    <source>
        <strain evidence="9 10">NBRC 15100</strain>
    </source>
</reference>
<dbReference type="EC" id="3.5.1.19" evidence="6"/>
<organism evidence="9 10">
    <name type="scientific">Sphingomonas parapaucimobilis NBRC 15100</name>
    <dbReference type="NCBI Taxonomy" id="1219049"/>
    <lineage>
        <taxon>Bacteria</taxon>
        <taxon>Pseudomonadati</taxon>
        <taxon>Pseudomonadota</taxon>
        <taxon>Alphaproteobacteria</taxon>
        <taxon>Sphingomonadales</taxon>
        <taxon>Sphingomonadaceae</taxon>
        <taxon>Sphingomonas</taxon>
    </lineage>
</organism>
<evidence type="ECO:0000256" key="4">
    <source>
        <dbReference type="ARBA" id="ARBA00022801"/>
    </source>
</evidence>
<evidence type="ECO:0000256" key="2">
    <source>
        <dbReference type="ARBA" id="ARBA00022642"/>
    </source>
</evidence>
<dbReference type="SUPFAM" id="SSF52499">
    <property type="entry name" value="Isochorismatase-like hydrolases"/>
    <property type="match status" value="1"/>
</dbReference>
<gene>
    <name evidence="9" type="primary">pncA</name>
    <name evidence="9" type="ORF">SP5_097_00030</name>
</gene>
<accession>A0A0A1WCC7</accession>
<evidence type="ECO:0000256" key="7">
    <source>
        <dbReference type="ARBA" id="ARBA00043224"/>
    </source>
</evidence>
<comment type="caution">
    <text evidence="9">The sequence shown here is derived from an EMBL/GenBank/DDBJ whole genome shotgun (WGS) entry which is preliminary data.</text>
</comment>
<evidence type="ECO:0000259" key="8">
    <source>
        <dbReference type="Pfam" id="PF00857"/>
    </source>
</evidence>